<proteinExistence type="predicted"/>
<keyword evidence="2" id="KW-1185">Reference proteome</keyword>
<protein>
    <submittedName>
        <fullName evidence="1">Uncharacterized protein</fullName>
    </submittedName>
</protein>
<organism evidence="1 2">
    <name type="scientific">Pedobacter nutrimenti</name>
    <dbReference type="NCBI Taxonomy" id="1241337"/>
    <lineage>
        <taxon>Bacteria</taxon>
        <taxon>Pseudomonadati</taxon>
        <taxon>Bacteroidota</taxon>
        <taxon>Sphingobacteriia</taxon>
        <taxon>Sphingobacteriales</taxon>
        <taxon>Sphingobacteriaceae</taxon>
        <taxon>Pedobacter</taxon>
    </lineage>
</organism>
<dbReference type="Proteomes" id="UP000248198">
    <property type="component" value="Unassembled WGS sequence"/>
</dbReference>
<dbReference type="AlphaFoldDB" id="A0A318UP10"/>
<sequence>MKYTDTALENYFWEFGNHIVTKEGVEIVLHESALVEMSVLLRNEDDYPQRIQLQANFYSLAAFMNFFAFESYDCIAKITLQDMLALYRIGYAKLEAL</sequence>
<comment type="caution">
    <text evidence="1">The sequence shown here is derived from an EMBL/GenBank/DDBJ whole genome shotgun (WGS) entry which is preliminary data.</text>
</comment>
<evidence type="ECO:0000313" key="1">
    <source>
        <dbReference type="EMBL" id="PYF77187.1"/>
    </source>
</evidence>
<accession>A0A318UP10</accession>
<dbReference type="EMBL" id="QKLU01000001">
    <property type="protein sequence ID" value="PYF77187.1"/>
    <property type="molecule type" value="Genomic_DNA"/>
</dbReference>
<gene>
    <name evidence="1" type="ORF">B0O44_101667</name>
</gene>
<dbReference type="RefSeq" id="WP_110827255.1">
    <property type="nucleotide sequence ID" value="NZ_QKLU01000001.1"/>
</dbReference>
<dbReference type="OrthoDB" id="776464at2"/>
<name>A0A318UP10_9SPHI</name>
<evidence type="ECO:0000313" key="2">
    <source>
        <dbReference type="Proteomes" id="UP000248198"/>
    </source>
</evidence>
<reference evidence="1 2" key="1">
    <citation type="submission" date="2018-06" db="EMBL/GenBank/DDBJ databases">
        <title>Genomic Encyclopedia of Archaeal and Bacterial Type Strains, Phase II (KMG-II): from individual species to whole genera.</title>
        <authorList>
            <person name="Goeker M."/>
        </authorList>
    </citation>
    <scope>NUCLEOTIDE SEQUENCE [LARGE SCALE GENOMIC DNA]</scope>
    <source>
        <strain evidence="1 2">DSM 27372</strain>
    </source>
</reference>